<sequence>MAGLRRWALALLRGSVPTAIGLLLWFAMGSGEEKSQELLKELPEANPQVLAERREYNRLIMAALREAAETNENVAQRPVPWRK</sequence>
<evidence type="ECO:0000256" key="9">
    <source>
        <dbReference type="ARBA" id="ARBA00023136"/>
    </source>
</evidence>
<comment type="subcellular location">
    <subcellularLocation>
        <location evidence="2">Mitochondrion inner membrane</location>
        <topology evidence="2">Single-pass membrane protein</topology>
    </subcellularLocation>
</comment>
<reference evidence="12 13" key="1">
    <citation type="submission" date="2019-09" db="EMBL/GenBank/DDBJ databases">
        <title>Bird 10,000 Genomes (B10K) Project - Family phase.</title>
        <authorList>
            <person name="Zhang G."/>
        </authorList>
    </citation>
    <scope>NUCLEOTIDE SEQUENCE [LARGE SCALE GENOMIC DNA]</scope>
    <source>
        <strain evidence="12">B10K-DU-017-47</strain>
    </source>
</reference>
<evidence type="ECO:0000256" key="5">
    <source>
        <dbReference type="ARBA" id="ARBA00022692"/>
    </source>
</evidence>
<keyword evidence="10" id="KW-0066">ATP synthesis</keyword>
<dbReference type="GO" id="GO:0034551">
    <property type="term" value="P:mitochondrial respiratory chain complex III assembly"/>
    <property type="evidence" value="ECO:0007669"/>
    <property type="project" value="InterPro"/>
</dbReference>
<dbReference type="GO" id="GO:0006754">
    <property type="term" value="P:ATP biosynthetic process"/>
    <property type="evidence" value="ECO:0007669"/>
    <property type="project" value="UniProtKB-KW"/>
</dbReference>
<evidence type="ECO:0000256" key="10">
    <source>
        <dbReference type="ARBA" id="ARBA00023310"/>
    </source>
</evidence>
<evidence type="ECO:0000256" key="2">
    <source>
        <dbReference type="ARBA" id="ARBA00004434"/>
    </source>
</evidence>
<evidence type="ECO:0000256" key="4">
    <source>
        <dbReference type="ARBA" id="ARBA00016475"/>
    </source>
</evidence>
<dbReference type="InterPro" id="IPR027896">
    <property type="entry name" value="UQCC3"/>
</dbReference>
<evidence type="ECO:0000256" key="3">
    <source>
        <dbReference type="ARBA" id="ARBA00006970"/>
    </source>
</evidence>
<dbReference type="OrthoDB" id="9884264at2759"/>
<evidence type="ECO:0000256" key="11">
    <source>
        <dbReference type="SAM" id="Phobius"/>
    </source>
</evidence>
<keyword evidence="7 11" id="KW-1133">Transmembrane helix</keyword>
<dbReference type="Proteomes" id="UP000562415">
    <property type="component" value="Unassembled WGS sequence"/>
</dbReference>
<keyword evidence="13" id="KW-1185">Reference proteome</keyword>
<evidence type="ECO:0000313" key="12">
    <source>
        <dbReference type="EMBL" id="NWS50159.1"/>
    </source>
</evidence>
<dbReference type="AlphaFoldDB" id="A0A7K5FZT3"/>
<keyword evidence="6" id="KW-0999">Mitochondrion inner membrane</keyword>
<evidence type="ECO:0000313" key="13">
    <source>
        <dbReference type="Proteomes" id="UP000562415"/>
    </source>
</evidence>
<feature type="non-terminal residue" evidence="12">
    <location>
        <position position="83"/>
    </location>
</feature>
<keyword evidence="9 11" id="KW-0472">Membrane</keyword>
<comment type="similarity">
    <text evidence="3">Belongs to the UQCC3 family.</text>
</comment>
<dbReference type="Pfam" id="PF15141">
    <property type="entry name" value="UQCC3"/>
    <property type="match status" value="1"/>
</dbReference>
<accession>A0A7K5FZT3</accession>
<evidence type="ECO:0000256" key="7">
    <source>
        <dbReference type="ARBA" id="ARBA00022989"/>
    </source>
</evidence>
<proteinExistence type="inferred from homology"/>
<evidence type="ECO:0000256" key="8">
    <source>
        <dbReference type="ARBA" id="ARBA00023128"/>
    </source>
</evidence>
<gene>
    <name evidence="12" type="primary">Uqcc3</name>
    <name evidence="12" type="ORF">PROATE_R15211</name>
</gene>
<comment type="function">
    <text evidence="1">Required for the assembly of the ubiquinol-cytochrome c reductase complex (mitochondrial respiratory chain complex III or cytochrome b-c1 complex), mediating cytochrome b recruitment and probably stabilization within the complex. Thereby, plays an important role in ATP production by mitochondria. Cardiolipin-binding protein, it may also control the cardiolipin composition of mitochondria membranes and their morphology.</text>
</comment>
<keyword evidence="5 11" id="KW-0812">Transmembrane</keyword>
<evidence type="ECO:0000256" key="1">
    <source>
        <dbReference type="ARBA" id="ARBA00002879"/>
    </source>
</evidence>
<dbReference type="PANTHER" id="PTHR36465">
    <property type="entry name" value="UBIQUINOL-CYTOCHROME-C REDUCTASE COMPLEX ASSEMBLY FACTOR 3"/>
    <property type="match status" value="1"/>
</dbReference>
<comment type="caution">
    <text evidence="12">The sequence shown here is derived from an EMBL/GenBank/DDBJ whole genome shotgun (WGS) entry which is preliminary data.</text>
</comment>
<feature type="transmembrane region" description="Helical" evidence="11">
    <location>
        <begin position="7"/>
        <end position="28"/>
    </location>
</feature>
<evidence type="ECO:0000256" key="6">
    <source>
        <dbReference type="ARBA" id="ARBA00022792"/>
    </source>
</evidence>
<dbReference type="EMBL" id="VYZH01007976">
    <property type="protein sequence ID" value="NWS50159.1"/>
    <property type="molecule type" value="Genomic_DNA"/>
</dbReference>
<dbReference type="GO" id="GO:0005743">
    <property type="term" value="C:mitochondrial inner membrane"/>
    <property type="evidence" value="ECO:0007669"/>
    <property type="project" value="UniProtKB-SubCell"/>
</dbReference>
<keyword evidence="8" id="KW-0496">Mitochondrion</keyword>
<feature type="non-terminal residue" evidence="12">
    <location>
        <position position="1"/>
    </location>
</feature>
<dbReference type="PANTHER" id="PTHR36465:SF1">
    <property type="entry name" value="UBIQUINOL-CYTOCHROME-C REDUCTASE COMPLEX ASSEMBLY FACTOR 3"/>
    <property type="match status" value="1"/>
</dbReference>
<name>A0A7K5FZT3_PROAR</name>
<protein>
    <recommendedName>
        <fullName evidence="4">Ubiquinol-cytochrome-c reductase complex assembly factor 3</fullName>
    </recommendedName>
</protein>
<organism evidence="12 13">
    <name type="scientific">Probosciger aterrimus</name>
    <name type="common">Palm cockatoo</name>
    <dbReference type="NCBI Taxonomy" id="141839"/>
    <lineage>
        <taxon>Eukaryota</taxon>
        <taxon>Metazoa</taxon>
        <taxon>Chordata</taxon>
        <taxon>Craniata</taxon>
        <taxon>Vertebrata</taxon>
        <taxon>Euteleostomi</taxon>
        <taxon>Archelosauria</taxon>
        <taxon>Archosauria</taxon>
        <taxon>Dinosauria</taxon>
        <taxon>Saurischia</taxon>
        <taxon>Theropoda</taxon>
        <taxon>Coelurosauria</taxon>
        <taxon>Aves</taxon>
        <taxon>Neognathae</taxon>
        <taxon>Neoaves</taxon>
        <taxon>Telluraves</taxon>
        <taxon>Australaves</taxon>
        <taxon>Psittaciformes</taxon>
        <taxon>Cacatuidae</taxon>
        <taxon>Probosciger</taxon>
    </lineage>
</organism>